<dbReference type="Proteomes" id="UP000266615">
    <property type="component" value="Unassembled WGS sequence"/>
</dbReference>
<comment type="caution">
    <text evidence="1">The sequence shown here is derived from an EMBL/GenBank/DDBJ whole genome shotgun (WGS) entry which is preliminary data.</text>
</comment>
<dbReference type="AlphaFoldDB" id="A0A3A4F8Q5"/>
<name>A0A3A4F8Q5_9MICC</name>
<reference evidence="1 2" key="1">
    <citation type="submission" date="2018-09" db="EMBL/GenBank/DDBJ databases">
        <title>Nesterenkonia natronophila sp. nov., an alkaliphilic actinobacteriume isolated from a soda lake, and emended description of the genus Nesterenkonia.</title>
        <authorList>
            <person name="Menes R.J."/>
            <person name="Iriarte A."/>
        </authorList>
    </citation>
    <scope>NUCLEOTIDE SEQUENCE [LARGE SCALE GENOMIC DNA]</scope>
    <source>
        <strain evidence="1 2">M8</strain>
    </source>
</reference>
<protein>
    <submittedName>
        <fullName evidence="1">Transcriptional regulator</fullName>
    </submittedName>
</protein>
<evidence type="ECO:0000313" key="2">
    <source>
        <dbReference type="Proteomes" id="UP000266615"/>
    </source>
</evidence>
<gene>
    <name evidence="1" type="ORF">D3250_10485</name>
</gene>
<proteinExistence type="predicted"/>
<accession>A0A3A4F8Q5</accession>
<dbReference type="InterPro" id="IPR029016">
    <property type="entry name" value="GAF-like_dom_sf"/>
</dbReference>
<dbReference type="EMBL" id="QYZP01000003">
    <property type="protein sequence ID" value="RJN31264.1"/>
    <property type="molecule type" value="Genomic_DNA"/>
</dbReference>
<dbReference type="Gene3D" id="3.30.450.40">
    <property type="match status" value="1"/>
</dbReference>
<organism evidence="1 2">
    <name type="scientific">Nesterenkonia natronophila</name>
    <dbReference type="NCBI Taxonomy" id="2174932"/>
    <lineage>
        <taxon>Bacteria</taxon>
        <taxon>Bacillati</taxon>
        <taxon>Actinomycetota</taxon>
        <taxon>Actinomycetes</taxon>
        <taxon>Micrococcales</taxon>
        <taxon>Micrococcaceae</taxon>
        <taxon>Nesterenkonia</taxon>
    </lineage>
</organism>
<dbReference type="RefSeq" id="WP_119903331.1">
    <property type="nucleotide sequence ID" value="NZ_QYZP01000003.1"/>
</dbReference>
<sequence>MKAVPDEPQTWEALKPVLRDSWRRSAQFLRDPGHAVAPVNVTDEELSAYRNSHPLRHVLPVFDKLLVQPAAEAGLIVAIGDAAGRLLWVDGDRTSLRQAEISAFQPGALWSEEAIGTSAPGIALATGSGAQVHQEEHFAYSAHQFFCSAAPIRHPGTGRILGVVDLTGDERAVATHSLPLIYAAVTAAEAELRSLPADTGVVELTTLGTTQPRISFGAAAEVLSLRHAEILTLLAWYSTMHQRGLSAGELAELIFGEAGHEVTLRAEIVRLRRFLRSTSASAGLDLYSRPYRLSAPVDVDALTTLTALTAGDRSAALNTYQGALLPASDSPGIGVLRRHVSAVLREALLADGSPDELCRYLRLSEAAGDGEVLYTALRMLPAESPRRATLVASAQGWEL</sequence>
<keyword evidence="2" id="KW-1185">Reference proteome</keyword>
<dbReference type="OrthoDB" id="3928741at2"/>
<evidence type="ECO:0000313" key="1">
    <source>
        <dbReference type="EMBL" id="RJN31264.1"/>
    </source>
</evidence>